<evidence type="ECO:0000256" key="7">
    <source>
        <dbReference type="ARBA" id="ARBA00022722"/>
    </source>
</evidence>
<dbReference type="GO" id="GO:0016787">
    <property type="term" value="F:hydrolase activity"/>
    <property type="evidence" value="ECO:0007669"/>
    <property type="project" value="UniProtKB-KW"/>
</dbReference>
<keyword evidence="15" id="KW-1185">Reference proteome</keyword>
<dbReference type="InterPro" id="IPR026103">
    <property type="entry name" value="HARBI1_animal"/>
</dbReference>
<evidence type="ECO:0000256" key="8">
    <source>
        <dbReference type="ARBA" id="ARBA00022723"/>
    </source>
</evidence>
<dbReference type="GO" id="GO:0004518">
    <property type="term" value="F:nuclease activity"/>
    <property type="evidence" value="ECO:0007669"/>
    <property type="project" value="UniProtKB-KW"/>
</dbReference>
<dbReference type="PANTHER" id="PTHR22930">
    <property type="match status" value="1"/>
</dbReference>
<evidence type="ECO:0000256" key="1">
    <source>
        <dbReference type="ARBA" id="ARBA00001968"/>
    </source>
</evidence>
<name>A0AA38IIH6_9CUCU</name>
<evidence type="ECO:0000256" key="6">
    <source>
        <dbReference type="ARBA" id="ARBA00022490"/>
    </source>
</evidence>
<accession>A0AA38IIH6</accession>
<organism evidence="14 15">
    <name type="scientific">Zophobas morio</name>
    <dbReference type="NCBI Taxonomy" id="2755281"/>
    <lineage>
        <taxon>Eukaryota</taxon>
        <taxon>Metazoa</taxon>
        <taxon>Ecdysozoa</taxon>
        <taxon>Arthropoda</taxon>
        <taxon>Hexapoda</taxon>
        <taxon>Insecta</taxon>
        <taxon>Pterygota</taxon>
        <taxon>Neoptera</taxon>
        <taxon>Endopterygota</taxon>
        <taxon>Coleoptera</taxon>
        <taxon>Polyphaga</taxon>
        <taxon>Cucujiformia</taxon>
        <taxon>Tenebrionidae</taxon>
        <taxon>Zophobas</taxon>
    </lineage>
</organism>
<evidence type="ECO:0000256" key="12">
    <source>
        <dbReference type="ARBA" id="ARBA00045850"/>
    </source>
</evidence>
<comment type="function">
    <text evidence="12">Transposase-derived protein that may have nuclease activity. Does not have transposase activity.</text>
</comment>
<dbReference type="PRINTS" id="PR02086">
    <property type="entry name" value="PUTNUCHARBI1"/>
</dbReference>
<dbReference type="InterPro" id="IPR027806">
    <property type="entry name" value="HARBI1_dom"/>
</dbReference>
<evidence type="ECO:0000256" key="4">
    <source>
        <dbReference type="ARBA" id="ARBA00006958"/>
    </source>
</evidence>
<evidence type="ECO:0000313" key="15">
    <source>
        <dbReference type="Proteomes" id="UP001168821"/>
    </source>
</evidence>
<dbReference type="InterPro" id="IPR045249">
    <property type="entry name" value="HARBI1-like"/>
</dbReference>
<comment type="similarity">
    <text evidence="4">Belongs to the HARBI1 family.</text>
</comment>
<proteinExistence type="inferred from homology"/>
<dbReference type="GO" id="GO:0005634">
    <property type="term" value="C:nucleus"/>
    <property type="evidence" value="ECO:0007669"/>
    <property type="project" value="UniProtKB-SubCell"/>
</dbReference>
<evidence type="ECO:0000256" key="9">
    <source>
        <dbReference type="ARBA" id="ARBA00022801"/>
    </source>
</evidence>
<evidence type="ECO:0000256" key="3">
    <source>
        <dbReference type="ARBA" id="ARBA00004496"/>
    </source>
</evidence>
<evidence type="ECO:0000259" key="13">
    <source>
        <dbReference type="Pfam" id="PF13359"/>
    </source>
</evidence>
<feature type="domain" description="DDE Tnp4" evidence="13">
    <location>
        <begin position="161"/>
        <end position="311"/>
    </location>
</feature>
<keyword evidence="9" id="KW-0378">Hydrolase</keyword>
<evidence type="ECO:0000256" key="2">
    <source>
        <dbReference type="ARBA" id="ARBA00004123"/>
    </source>
</evidence>
<comment type="caution">
    <text evidence="14">The sequence shown here is derived from an EMBL/GenBank/DDBJ whole genome shotgun (WGS) entry which is preliminary data.</text>
</comment>
<dbReference type="Pfam" id="PF13359">
    <property type="entry name" value="DDE_Tnp_4"/>
    <property type="match status" value="1"/>
</dbReference>
<keyword evidence="10" id="KW-0539">Nucleus</keyword>
<protein>
    <recommendedName>
        <fullName evidence="5">Putative nuclease HARBI1</fullName>
    </recommendedName>
    <alternativeName>
        <fullName evidence="11">Harbinger transposase-derived nuclease</fullName>
    </alternativeName>
</protein>
<keyword evidence="6" id="KW-0963">Cytoplasm</keyword>
<gene>
    <name evidence="14" type="ORF">Zmor_015001</name>
</gene>
<dbReference type="Proteomes" id="UP001168821">
    <property type="component" value="Unassembled WGS sequence"/>
</dbReference>
<evidence type="ECO:0000313" key="14">
    <source>
        <dbReference type="EMBL" id="KAJ3655893.1"/>
    </source>
</evidence>
<evidence type="ECO:0000256" key="10">
    <source>
        <dbReference type="ARBA" id="ARBA00023242"/>
    </source>
</evidence>
<evidence type="ECO:0000256" key="11">
    <source>
        <dbReference type="ARBA" id="ARBA00030126"/>
    </source>
</evidence>
<dbReference type="GO" id="GO:0046872">
    <property type="term" value="F:metal ion binding"/>
    <property type="evidence" value="ECO:0007669"/>
    <property type="project" value="UniProtKB-KW"/>
</dbReference>
<keyword evidence="8" id="KW-0479">Metal-binding</keyword>
<keyword evidence="7" id="KW-0540">Nuclease</keyword>
<comment type="subcellular location">
    <subcellularLocation>
        <location evidence="3">Cytoplasm</location>
    </subcellularLocation>
    <subcellularLocation>
        <location evidence="2">Nucleus</location>
    </subcellularLocation>
</comment>
<dbReference type="PANTHER" id="PTHR22930:SF289">
    <property type="entry name" value="DDE TNP4 DOMAIN-CONTAINING PROTEIN-RELATED"/>
    <property type="match status" value="1"/>
</dbReference>
<reference evidence="14" key="1">
    <citation type="journal article" date="2023" name="G3 (Bethesda)">
        <title>Whole genome assemblies of Zophobas morio and Tenebrio molitor.</title>
        <authorList>
            <person name="Kaur S."/>
            <person name="Stinson S.A."/>
            <person name="diCenzo G.C."/>
        </authorList>
    </citation>
    <scope>NUCLEOTIDE SEQUENCE</scope>
    <source>
        <strain evidence="14">QUZm001</strain>
    </source>
</reference>
<sequence>MARYQDFLGDLTDDEDFLELLDEVMEPRLPRIFRNRIDPFEIYNDKEFKRRYRLSKDVTNFIINEISPEISSQTDRNHALSASEQVIITLRFLATGAFLKLVGDHSGVDESTTSRVITKVIFALARIGPQMIQMPRTEAEKSVVRQGFYNIARFPRCVGALDCTDIKILSPGGRDAEVYRNRKSFFSYNVQAICDANLKILDIVTRWPGSAHDSYIFANSRIKHRFENGEFGDGVLLGDKGYAVTNYLITPLRTLVTPAENLFNQTHIWTRNPIERCFGVLKRRFPVLALGIRLKSTKIQALIVACAVLHNVACELNDEAPDDINEDVEREIAAAIIDDDIIEDNRAHNVNNIVRQTLINQYFENLL</sequence>
<dbReference type="AlphaFoldDB" id="A0AA38IIH6"/>
<comment type="cofactor">
    <cofactor evidence="1">
        <name>a divalent metal cation</name>
        <dbReference type="ChEBI" id="CHEBI:60240"/>
    </cofactor>
</comment>
<dbReference type="EMBL" id="JALNTZ010000004">
    <property type="protein sequence ID" value="KAJ3655893.1"/>
    <property type="molecule type" value="Genomic_DNA"/>
</dbReference>
<evidence type="ECO:0000256" key="5">
    <source>
        <dbReference type="ARBA" id="ARBA00015519"/>
    </source>
</evidence>
<dbReference type="GO" id="GO:0005737">
    <property type="term" value="C:cytoplasm"/>
    <property type="evidence" value="ECO:0007669"/>
    <property type="project" value="UniProtKB-SubCell"/>
</dbReference>